<dbReference type="OrthoDB" id="2015618at2759"/>
<sequence>MNSGVDIIASHRSGKENHTAAVVHRTIQLQLYESNTTTLRPFWKGNSLLFLRLPAWKSSSYFRKIRGLGNGLQKTRASLREDQQR</sequence>
<dbReference type="AlphaFoldDB" id="A0A9E7F7M7"/>
<protein>
    <submittedName>
        <fullName evidence="1">Uncharacterized protein</fullName>
    </submittedName>
</protein>
<name>A0A9E7F7M7_9LILI</name>
<proteinExistence type="predicted"/>
<evidence type="ECO:0000313" key="1">
    <source>
        <dbReference type="EMBL" id="URD90157.1"/>
    </source>
</evidence>
<gene>
    <name evidence="1" type="ORF">MUK42_26720</name>
</gene>
<organism evidence="1 2">
    <name type="scientific">Musa troglodytarum</name>
    <name type="common">fe'i banana</name>
    <dbReference type="NCBI Taxonomy" id="320322"/>
    <lineage>
        <taxon>Eukaryota</taxon>
        <taxon>Viridiplantae</taxon>
        <taxon>Streptophyta</taxon>
        <taxon>Embryophyta</taxon>
        <taxon>Tracheophyta</taxon>
        <taxon>Spermatophyta</taxon>
        <taxon>Magnoliopsida</taxon>
        <taxon>Liliopsida</taxon>
        <taxon>Zingiberales</taxon>
        <taxon>Musaceae</taxon>
        <taxon>Musa</taxon>
    </lineage>
</organism>
<dbReference type="EMBL" id="CP097504">
    <property type="protein sequence ID" value="URD90157.1"/>
    <property type="molecule type" value="Genomic_DNA"/>
</dbReference>
<reference evidence="1" key="1">
    <citation type="submission" date="2022-05" db="EMBL/GenBank/DDBJ databases">
        <title>The Musa troglodytarum L. genome provides insights into the mechanism of non-climacteric behaviour and enrichment of carotenoids.</title>
        <authorList>
            <person name="Wang J."/>
        </authorList>
    </citation>
    <scope>NUCLEOTIDE SEQUENCE</scope>
    <source>
        <tissue evidence="1">Leaf</tissue>
    </source>
</reference>
<evidence type="ECO:0000313" key="2">
    <source>
        <dbReference type="Proteomes" id="UP001055439"/>
    </source>
</evidence>
<accession>A0A9E7F7M7</accession>
<dbReference type="Proteomes" id="UP001055439">
    <property type="component" value="Chromosome 2"/>
</dbReference>
<keyword evidence="2" id="KW-1185">Reference proteome</keyword>